<feature type="domain" description="RCC1-like" evidence="4">
    <location>
        <begin position="6"/>
        <end position="380"/>
    </location>
</feature>
<dbReference type="InterPro" id="IPR058923">
    <property type="entry name" value="RCC1-like_dom"/>
</dbReference>
<feature type="repeat" description="RCC1" evidence="3">
    <location>
        <begin position="4"/>
        <end position="60"/>
    </location>
</feature>
<dbReference type="Proteomes" id="UP000515204">
    <property type="component" value="Unplaced"/>
</dbReference>
<dbReference type="SUPFAM" id="SSF50985">
    <property type="entry name" value="RCC1/BLIP-II"/>
    <property type="match status" value="1"/>
</dbReference>
<dbReference type="GeneID" id="106747711"/>
<dbReference type="Pfam" id="PF25390">
    <property type="entry name" value="WD40_RLD"/>
    <property type="match status" value="1"/>
</dbReference>
<protein>
    <submittedName>
        <fullName evidence="6">Secretion-regulating guanine nucleotide exchange factor-like</fullName>
    </submittedName>
</protein>
<name>A0A6P3XRK9_DINQU</name>
<dbReference type="OrthoDB" id="10256179at2759"/>
<accession>A0A6P3XRK9</accession>
<dbReference type="CTD" id="26297"/>
<evidence type="ECO:0000313" key="6">
    <source>
        <dbReference type="RefSeq" id="XP_014481006.1"/>
    </source>
</evidence>
<dbReference type="PRINTS" id="PR00633">
    <property type="entry name" value="RCCNDNSATION"/>
</dbReference>
<reference evidence="6" key="1">
    <citation type="submission" date="2025-08" db="UniProtKB">
        <authorList>
            <consortium name="RefSeq"/>
        </authorList>
    </citation>
    <scope>IDENTIFICATION</scope>
</reference>
<dbReference type="PANTHER" id="PTHR45982:SF8">
    <property type="entry name" value="E3 UBIQUITIN-PROTEIN LIGASE HERC2-LIKE PROTEIN-RELATED"/>
    <property type="match status" value="1"/>
</dbReference>
<feature type="repeat" description="RCC1" evidence="3">
    <location>
        <begin position="114"/>
        <end position="165"/>
    </location>
</feature>
<feature type="repeat" description="RCC1" evidence="3">
    <location>
        <begin position="61"/>
        <end position="113"/>
    </location>
</feature>
<dbReference type="InterPro" id="IPR051553">
    <property type="entry name" value="Ran_GTPase-activating"/>
</dbReference>
<evidence type="ECO:0000259" key="4">
    <source>
        <dbReference type="Pfam" id="PF25390"/>
    </source>
</evidence>
<dbReference type="AlphaFoldDB" id="A0A6P3XRK9"/>
<gene>
    <name evidence="6" type="primary">LOC106747711</name>
</gene>
<keyword evidence="5" id="KW-1185">Reference proteome</keyword>
<evidence type="ECO:0000313" key="5">
    <source>
        <dbReference type="Proteomes" id="UP000515204"/>
    </source>
</evidence>
<feature type="repeat" description="RCC1" evidence="3">
    <location>
        <begin position="333"/>
        <end position="384"/>
    </location>
</feature>
<evidence type="ECO:0000256" key="2">
    <source>
        <dbReference type="ARBA" id="ARBA00022737"/>
    </source>
</evidence>
<dbReference type="PROSITE" id="PS50012">
    <property type="entry name" value="RCC1_3"/>
    <property type="match status" value="6"/>
</dbReference>
<dbReference type="PANTHER" id="PTHR45982">
    <property type="entry name" value="REGULATOR OF CHROMOSOME CONDENSATION"/>
    <property type="match status" value="1"/>
</dbReference>
<evidence type="ECO:0000256" key="3">
    <source>
        <dbReference type="PROSITE-ProRule" id="PRU00235"/>
    </source>
</evidence>
<dbReference type="InterPro" id="IPR000408">
    <property type="entry name" value="Reg_chr_condens"/>
</dbReference>
<feature type="repeat" description="RCC1" evidence="3">
    <location>
        <begin position="280"/>
        <end position="332"/>
    </location>
</feature>
<dbReference type="Gene3D" id="2.130.10.30">
    <property type="entry name" value="Regulator of chromosome condensation 1/beta-lactamase-inhibitor protein II"/>
    <property type="match status" value="2"/>
</dbReference>
<proteinExistence type="predicted"/>
<dbReference type="RefSeq" id="XP_014481006.1">
    <property type="nucleotide sequence ID" value="XM_014625520.1"/>
</dbReference>
<keyword evidence="1" id="KW-0344">Guanine-nucleotide releasing factor</keyword>
<dbReference type="KEGG" id="dqu:106747711"/>
<feature type="repeat" description="RCC1" evidence="3">
    <location>
        <begin position="166"/>
        <end position="221"/>
    </location>
</feature>
<dbReference type="InterPro" id="IPR009091">
    <property type="entry name" value="RCC1/BLIP-II"/>
</dbReference>
<keyword evidence="2" id="KW-0677">Repeat</keyword>
<evidence type="ECO:0000256" key="1">
    <source>
        <dbReference type="ARBA" id="ARBA00022658"/>
    </source>
</evidence>
<sequence length="386" mass="41353">MSTYKLISWGANSHGQLGQDTIFEECVLPEEINLSECGLRPESVRKIVGGGGHTLILDADGCVYSCGWNDKGQTGVSGSEQTNVLTFRRLSFGDETVVDVCCGWDSSAALTKNGDLYLWGSNRYGQLGDNPSIHSSTSSPMRTVRSEKVKRISMGLRHTAVLTDNGNVLVCGANSKGQLGLTGAEGGQSRDARHCFTAVPGLTGMEDVACGEHHTVVTTQRGGAYTTYFFGDNKHGQAGLDPRVCARICPAHRSVLYDSRLGAPFQIHAGWSHTNILSDGAVYSWGRNSYGQLGRGKSQEGCDFWTMQRVENLPGIVQLSVGSEHNVALAEDGTVFCWGWNEHGNCGNGNTKDVLLPERLPLPRDSIGVLVGSGAGHSFAVIKTTN</sequence>
<organism evidence="5 6">
    <name type="scientific">Dinoponera quadriceps</name>
    <name type="common">South American ant</name>
    <dbReference type="NCBI Taxonomy" id="609295"/>
    <lineage>
        <taxon>Eukaryota</taxon>
        <taxon>Metazoa</taxon>
        <taxon>Ecdysozoa</taxon>
        <taxon>Arthropoda</taxon>
        <taxon>Hexapoda</taxon>
        <taxon>Insecta</taxon>
        <taxon>Pterygota</taxon>
        <taxon>Neoptera</taxon>
        <taxon>Endopterygota</taxon>
        <taxon>Hymenoptera</taxon>
        <taxon>Apocrita</taxon>
        <taxon>Aculeata</taxon>
        <taxon>Formicoidea</taxon>
        <taxon>Formicidae</taxon>
        <taxon>Ponerinae</taxon>
        <taxon>Ponerini</taxon>
        <taxon>Dinoponera</taxon>
    </lineage>
</organism>